<evidence type="ECO:0000313" key="1">
    <source>
        <dbReference type="EMBL" id="QQZ48884.1"/>
    </source>
</evidence>
<proteinExistence type="predicted"/>
<dbReference type="AlphaFoldDB" id="A0A974P1W9"/>
<reference evidence="1" key="1">
    <citation type="submission" date="2021-01" db="EMBL/GenBank/DDBJ databases">
        <title>Genome sequence of Phenylobacterium sp. 20VBR1 isolated from a valley glaceir, Ny-Alesund, Svalbard.</title>
        <authorList>
            <person name="Thomas F.A."/>
            <person name="Krishnan K.P."/>
            <person name="Sinha R.K."/>
        </authorList>
    </citation>
    <scope>NUCLEOTIDE SEQUENCE</scope>
    <source>
        <strain evidence="1">20VBR1</strain>
    </source>
</reference>
<accession>A0A974P1W9</accession>
<gene>
    <name evidence="1" type="ORF">JKL49_16480</name>
</gene>
<dbReference type="EMBL" id="CP068570">
    <property type="protein sequence ID" value="QQZ48884.1"/>
    <property type="molecule type" value="Genomic_DNA"/>
</dbReference>
<sequence length="304" mass="32537">MRAIGEIPSAELVRQVATAHPLSVTQTQFPGLSGKTPEAIAAQLCGTVQPGYVEAVIEANRAKAAIAAGQVLGPEAYDLTWPACLNLRGPISYKIASGDNFTSLRLRFTGEHANGPGLLAYFAQSGAPYADRMRLQVGTVVTLPYQTLPTVLRVDKSLAQSFTDKLLSIGKREVSVTQAPKSVGSIVIPFRGEYSAGAIQVTEGDCVSDPPQPADGSPPRPYPYSPEAVAKAWEWASKISLPNDVNILVVDNGFFGVPCTADRCPERDGEDYVYTARFPKRMFAKDDFYLDAPHLIGPALSGVP</sequence>
<organism evidence="1">
    <name type="scientific">Phenylobacterium glaciei</name>
    <dbReference type="NCBI Taxonomy" id="2803784"/>
    <lineage>
        <taxon>Bacteria</taxon>
        <taxon>Pseudomonadati</taxon>
        <taxon>Pseudomonadota</taxon>
        <taxon>Alphaproteobacteria</taxon>
        <taxon>Caulobacterales</taxon>
        <taxon>Caulobacteraceae</taxon>
        <taxon>Phenylobacterium</taxon>
    </lineage>
</organism>
<name>A0A974P1W9_9CAUL</name>
<protein>
    <submittedName>
        <fullName evidence="1">Uncharacterized protein</fullName>
    </submittedName>
</protein>